<keyword evidence="5 6" id="KW-0472">Membrane</keyword>
<evidence type="ECO:0000313" key="7">
    <source>
        <dbReference type="EMBL" id="CAE0433234.1"/>
    </source>
</evidence>
<reference evidence="7" key="1">
    <citation type="submission" date="2021-01" db="EMBL/GenBank/DDBJ databases">
        <authorList>
            <person name="Corre E."/>
            <person name="Pelletier E."/>
            <person name="Niang G."/>
            <person name="Scheremetjew M."/>
            <person name="Finn R."/>
            <person name="Kale V."/>
            <person name="Holt S."/>
            <person name="Cochrane G."/>
            <person name="Meng A."/>
            <person name="Brown T."/>
            <person name="Cohen L."/>
        </authorList>
    </citation>
    <scope>NUCLEOTIDE SEQUENCE</scope>
    <source>
        <strain evidence="7">GSBS06</strain>
    </source>
</reference>
<evidence type="ECO:0000256" key="3">
    <source>
        <dbReference type="ARBA" id="ARBA00022692"/>
    </source>
</evidence>
<feature type="transmembrane region" description="Helical" evidence="6">
    <location>
        <begin position="85"/>
        <end position="104"/>
    </location>
</feature>
<comment type="similarity">
    <text evidence="2">Belongs to the CCC1 family.</text>
</comment>
<dbReference type="PANTHER" id="PTHR31851">
    <property type="entry name" value="FE(2+)/MN(2+) TRANSPORTER PCL1"/>
    <property type="match status" value="1"/>
</dbReference>
<dbReference type="Pfam" id="PF01988">
    <property type="entry name" value="VIT1"/>
    <property type="match status" value="1"/>
</dbReference>
<evidence type="ECO:0000256" key="5">
    <source>
        <dbReference type="ARBA" id="ARBA00023136"/>
    </source>
</evidence>
<gene>
    <name evidence="7" type="ORF">ASTO00021_LOCUS3555</name>
</gene>
<feature type="transmembrane region" description="Helical" evidence="6">
    <location>
        <begin position="116"/>
        <end position="138"/>
    </location>
</feature>
<name>A0A7S3LKX7_9STRA</name>
<dbReference type="EMBL" id="HBIN01004972">
    <property type="protein sequence ID" value="CAE0433234.1"/>
    <property type="molecule type" value="Transcribed_RNA"/>
</dbReference>
<comment type="subcellular location">
    <subcellularLocation>
        <location evidence="1">Endomembrane system</location>
        <topology evidence="1">Multi-pass membrane protein</topology>
    </subcellularLocation>
</comment>
<dbReference type="GO" id="GO:0005384">
    <property type="term" value="F:manganese ion transmembrane transporter activity"/>
    <property type="evidence" value="ECO:0007669"/>
    <property type="project" value="InterPro"/>
</dbReference>
<dbReference type="GO" id="GO:0030026">
    <property type="term" value="P:intracellular manganese ion homeostasis"/>
    <property type="evidence" value="ECO:0007669"/>
    <property type="project" value="InterPro"/>
</dbReference>
<accession>A0A7S3LKX7</accession>
<evidence type="ECO:0000256" key="4">
    <source>
        <dbReference type="ARBA" id="ARBA00022989"/>
    </source>
</evidence>
<keyword evidence="4 6" id="KW-1133">Transmembrane helix</keyword>
<organism evidence="7">
    <name type="scientific">Aplanochytrium stocchinoi</name>
    <dbReference type="NCBI Taxonomy" id="215587"/>
    <lineage>
        <taxon>Eukaryota</taxon>
        <taxon>Sar</taxon>
        <taxon>Stramenopiles</taxon>
        <taxon>Bigyra</taxon>
        <taxon>Labyrinthulomycetes</taxon>
        <taxon>Thraustochytrida</taxon>
        <taxon>Thraustochytriidae</taxon>
        <taxon>Aplanochytrium</taxon>
    </lineage>
</organism>
<protein>
    <submittedName>
        <fullName evidence="7">Uncharacterized protein</fullName>
    </submittedName>
</protein>
<evidence type="ECO:0000256" key="1">
    <source>
        <dbReference type="ARBA" id="ARBA00004127"/>
    </source>
</evidence>
<keyword evidence="3 6" id="KW-0812">Transmembrane</keyword>
<dbReference type="AlphaFoldDB" id="A0A7S3LKX7"/>
<dbReference type="GO" id="GO:0012505">
    <property type="term" value="C:endomembrane system"/>
    <property type="evidence" value="ECO:0007669"/>
    <property type="project" value="UniProtKB-SubCell"/>
</dbReference>
<proteinExistence type="inferred from homology"/>
<sequence>MVDLYENRGLPREKAQVVVKTMAKYRDFFIDVMMCEELKLQVPDEDDNPAKEGFVTFVSFLIFGFLPLIGYAISPLLFNGMSETTLFVVACGITMTVLFILGAFKSKFSTKSWVRSGLEFLLLGSAAATTSYFTGLVVKSLGEEWFAAHPQ</sequence>
<evidence type="ECO:0000256" key="6">
    <source>
        <dbReference type="SAM" id="Phobius"/>
    </source>
</evidence>
<dbReference type="InterPro" id="IPR008217">
    <property type="entry name" value="Ccc1_fam"/>
</dbReference>
<evidence type="ECO:0000256" key="2">
    <source>
        <dbReference type="ARBA" id="ARBA00007049"/>
    </source>
</evidence>
<feature type="transmembrane region" description="Helical" evidence="6">
    <location>
        <begin position="54"/>
        <end position="73"/>
    </location>
</feature>